<dbReference type="EC" id="2.7.4.27" evidence="5"/>
<evidence type="ECO:0000313" key="7">
    <source>
        <dbReference type="Proteomes" id="UP000194420"/>
    </source>
</evidence>
<evidence type="ECO:0000256" key="3">
    <source>
        <dbReference type="ARBA" id="ARBA00022741"/>
    </source>
</evidence>
<dbReference type="GO" id="GO:0016776">
    <property type="term" value="F:phosphotransferase activity, phosphate group as acceptor"/>
    <property type="evidence" value="ECO:0007669"/>
    <property type="project" value="UniProtKB-UniRule"/>
</dbReference>
<dbReference type="HAMAP" id="MF_00921">
    <property type="entry name" value="PDRP"/>
    <property type="match status" value="1"/>
</dbReference>
<feature type="binding site" evidence="5">
    <location>
        <begin position="146"/>
        <end position="153"/>
    </location>
    <ligand>
        <name>ADP</name>
        <dbReference type="ChEBI" id="CHEBI:456216"/>
    </ligand>
</feature>
<dbReference type="PANTHER" id="PTHR31756:SF3">
    <property type="entry name" value="PYRUVATE, PHOSPHATE DIKINASE REGULATORY PROTEIN 1, CHLOROPLASTIC"/>
    <property type="match status" value="1"/>
</dbReference>
<proteinExistence type="inferred from homology"/>
<comment type="catalytic activity">
    <reaction evidence="5">
        <text>N(tele)-phospho-L-histidyl/L-threonyl-[pyruvate, phosphate dikinase] + ADP = N(tele)-phospho-L-histidyl/O-phospho-L-threonyl-[pyruvate, phosphate dikinase] + AMP + H(+)</text>
        <dbReference type="Rhea" id="RHEA:43692"/>
        <dbReference type="Rhea" id="RHEA-COMP:10650"/>
        <dbReference type="Rhea" id="RHEA-COMP:10651"/>
        <dbReference type="ChEBI" id="CHEBI:15378"/>
        <dbReference type="ChEBI" id="CHEBI:30013"/>
        <dbReference type="ChEBI" id="CHEBI:61977"/>
        <dbReference type="ChEBI" id="CHEBI:83586"/>
        <dbReference type="ChEBI" id="CHEBI:456215"/>
        <dbReference type="ChEBI" id="CHEBI:456216"/>
        <dbReference type="EC" id="2.7.11.32"/>
    </reaction>
</comment>
<keyword evidence="3 5" id="KW-0547">Nucleotide-binding</keyword>
<gene>
    <name evidence="6" type="ORF">SAMN06297468_1250</name>
</gene>
<keyword evidence="1 5" id="KW-0723">Serine/threonine-protein kinase</keyword>
<evidence type="ECO:0000256" key="2">
    <source>
        <dbReference type="ARBA" id="ARBA00022679"/>
    </source>
</evidence>
<keyword evidence="2 5" id="KW-0808">Transferase</keyword>
<evidence type="ECO:0000256" key="5">
    <source>
        <dbReference type="HAMAP-Rule" id="MF_00921"/>
    </source>
</evidence>
<reference evidence="7" key="1">
    <citation type="submission" date="2017-04" db="EMBL/GenBank/DDBJ databases">
        <authorList>
            <person name="Varghese N."/>
            <person name="Submissions S."/>
        </authorList>
    </citation>
    <scope>NUCLEOTIDE SEQUENCE [LARGE SCALE GENOMIC DNA]</scope>
</reference>
<comment type="similarity">
    <text evidence="5">Belongs to the pyruvate, phosphate/water dikinase regulatory protein family. PDRP subfamily.</text>
</comment>
<evidence type="ECO:0000313" key="6">
    <source>
        <dbReference type="EMBL" id="SMQ68989.1"/>
    </source>
</evidence>
<dbReference type="GO" id="GO:0043531">
    <property type="term" value="F:ADP binding"/>
    <property type="evidence" value="ECO:0007669"/>
    <property type="project" value="UniProtKB-UniRule"/>
</dbReference>
<keyword evidence="4 5" id="KW-0418">Kinase</keyword>
<dbReference type="GO" id="GO:0004674">
    <property type="term" value="F:protein serine/threonine kinase activity"/>
    <property type="evidence" value="ECO:0007669"/>
    <property type="project" value="UniProtKB-UniRule"/>
</dbReference>
<dbReference type="Pfam" id="PF03618">
    <property type="entry name" value="Kinase-PPPase"/>
    <property type="match status" value="1"/>
</dbReference>
<protein>
    <recommendedName>
        <fullName evidence="5">Putative pyruvate, phosphate dikinase regulatory protein</fullName>
        <shortName evidence="5">PPDK regulatory protein</shortName>
        <ecNumber evidence="5">2.7.11.32</ecNumber>
        <ecNumber evidence="5">2.7.4.27</ecNumber>
    </recommendedName>
</protein>
<keyword evidence="7" id="KW-1185">Reference proteome</keyword>
<accession>A0A1Y6F332</accession>
<dbReference type="Proteomes" id="UP000194420">
    <property type="component" value="Unassembled WGS sequence"/>
</dbReference>
<dbReference type="NCBIfam" id="NF003742">
    <property type="entry name" value="PRK05339.1"/>
    <property type="match status" value="1"/>
</dbReference>
<dbReference type="RefSeq" id="WP_086437196.1">
    <property type="nucleotide sequence ID" value="NZ_FXWG01000002.1"/>
</dbReference>
<evidence type="ECO:0000256" key="4">
    <source>
        <dbReference type="ARBA" id="ARBA00022777"/>
    </source>
</evidence>
<comment type="catalytic activity">
    <reaction evidence="5">
        <text>N(tele)-phospho-L-histidyl/O-phospho-L-threonyl-[pyruvate, phosphate dikinase] + phosphate + H(+) = N(tele)-phospho-L-histidyl/L-threonyl-[pyruvate, phosphate dikinase] + diphosphate</text>
        <dbReference type="Rhea" id="RHEA:43696"/>
        <dbReference type="Rhea" id="RHEA-COMP:10650"/>
        <dbReference type="Rhea" id="RHEA-COMP:10651"/>
        <dbReference type="ChEBI" id="CHEBI:15378"/>
        <dbReference type="ChEBI" id="CHEBI:30013"/>
        <dbReference type="ChEBI" id="CHEBI:33019"/>
        <dbReference type="ChEBI" id="CHEBI:43474"/>
        <dbReference type="ChEBI" id="CHEBI:61977"/>
        <dbReference type="ChEBI" id="CHEBI:83586"/>
        <dbReference type="EC" id="2.7.4.27"/>
    </reaction>
</comment>
<dbReference type="InterPro" id="IPR026565">
    <property type="entry name" value="PPDK_reg"/>
</dbReference>
<dbReference type="PANTHER" id="PTHR31756">
    <property type="entry name" value="PYRUVATE, PHOSPHATE DIKINASE REGULATORY PROTEIN 1, CHLOROPLASTIC"/>
    <property type="match status" value="1"/>
</dbReference>
<evidence type="ECO:0000256" key="1">
    <source>
        <dbReference type="ARBA" id="ARBA00022527"/>
    </source>
</evidence>
<name>A0A1Y6F332_9SPHN</name>
<sequence>MHLHLVSDSTGETLEMIAKAALAQFEDAQVTRHFWPMVRSRQHLDRIVPDLADNPGLVMFTLVNTETRARLEDHCRQLGLPAVPVLDAVTEALEAQLGQEAHGRPGRQHLMDEAYFDRVEAIQFTIAHDDGVGWENWEQADIVLAGVSRTSKTPTSIYLANRGYKTANIPIVVESPPPDALFRLRRPLVIGLTTAPQRLVQIRRNRLLSLHEDTETAYVDDDSVQEEVKYARRMFADNGWPVIDVTRRSIEETAAAAIRLLNQRREGEDPSATGLGPV</sequence>
<organism evidence="6 7">
    <name type="scientific">Altererythrobacter xiamenensis</name>
    <dbReference type="NCBI Taxonomy" id="1316679"/>
    <lineage>
        <taxon>Bacteria</taxon>
        <taxon>Pseudomonadati</taxon>
        <taxon>Pseudomonadota</taxon>
        <taxon>Alphaproteobacteria</taxon>
        <taxon>Sphingomonadales</taxon>
        <taxon>Erythrobacteraceae</taxon>
        <taxon>Altererythrobacter</taxon>
    </lineage>
</organism>
<dbReference type="OrthoDB" id="9782201at2"/>
<comment type="function">
    <text evidence="5">Bifunctional serine/threonine kinase and phosphorylase involved in the regulation of the pyruvate, phosphate dikinase (PPDK) by catalyzing its phosphorylation/dephosphorylation.</text>
</comment>
<dbReference type="InterPro" id="IPR005177">
    <property type="entry name" value="Kinase-pyrophosphorylase"/>
</dbReference>
<dbReference type="AlphaFoldDB" id="A0A1Y6F332"/>
<dbReference type="EC" id="2.7.11.32" evidence="5"/>
<dbReference type="EMBL" id="FXWG01000002">
    <property type="protein sequence ID" value="SMQ68989.1"/>
    <property type="molecule type" value="Genomic_DNA"/>
</dbReference>
<dbReference type="GO" id="GO:0005524">
    <property type="term" value="F:ATP binding"/>
    <property type="evidence" value="ECO:0007669"/>
    <property type="project" value="InterPro"/>
</dbReference>